<feature type="domain" description="HTH deoR-type" evidence="4">
    <location>
        <begin position="38"/>
        <end position="93"/>
    </location>
</feature>
<evidence type="ECO:0000256" key="1">
    <source>
        <dbReference type="ARBA" id="ARBA00023015"/>
    </source>
</evidence>
<dbReference type="PROSITE" id="PS00894">
    <property type="entry name" value="HTH_DEOR_1"/>
    <property type="match status" value="1"/>
</dbReference>
<keyword evidence="3" id="KW-0804">Transcription</keyword>
<dbReference type="PRINTS" id="PR00037">
    <property type="entry name" value="HTHLACR"/>
</dbReference>
<dbReference type="InterPro" id="IPR036388">
    <property type="entry name" value="WH-like_DNA-bd_sf"/>
</dbReference>
<evidence type="ECO:0000256" key="3">
    <source>
        <dbReference type="ARBA" id="ARBA00023163"/>
    </source>
</evidence>
<dbReference type="InterPro" id="IPR014036">
    <property type="entry name" value="DeoR-like_C"/>
</dbReference>
<reference evidence="5 6" key="1">
    <citation type="journal article" date="2009" name="Appl. Environ. Microbiol.">
        <title>Three genomes from the phylum Acidobacteria provide insight into the lifestyles of these microorganisms in soils.</title>
        <authorList>
            <person name="Ward N.L."/>
            <person name="Challacombe J.F."/>
            <person name="Janssen P.H."/>
            <person name="Henrissat B."/>
            <person name="Coutinho P.M."/>
            <person name="Wu M."/>
            <person name="Xie G."/>
            <person name="Haft D.H."/>
            <person name="Sait M."/>
            <person name="Badger J."/>
            <person name="Barabote R.D."/>
            <person name="Bradley B."/>
            <person name="Brettin T.S."/>
            <person name="Brinkac L.M."/>
            <person name="Bruce D."/>
            <person name="Creasy T."/>
            <person name="Daugherty S.C."/>
            <person name="Davidsen T.M."/>
            <person name="DeBoy R.T."/>
            <person name="Detter J.C."/>
            <person name="Dodson R.J."/>
            <person name="Durkin A.S."/>
            <person name="Ganapathy A."/>
            <person name="Gwinn-Giglio M."/>
            <person name="Han C.S."/>
            <person name="Khouri H."/>
            <person name="Kiss H."/>
            <person name="Kothari S.P."/>
            <person name="Madupu R."/>
            <person name="Nelson K.E."/>
            <person name="Nelson W.C."/>
            <person name="Paulsen I."/>
            <person name="Penn K."/>
            <person name="Ren Q."/>
            <person name="Rosovitz M.J."/>
            <person name="Selengut J.D."/>
            <person name="Shrivastava S."/>
            <person name="Sullivan S.A."/>
            <person name="Tapia R."/>
            <person name="Thompson L.S."/>
            <person name="Watkins K.L."/>
            <person name="Yang Q."/>
            <person name="Yu C."/>
            <person name="Zafar N."/>
            <person name="Zhou L."/>
            <person name="Kuske C.R."/>
        </authorList>
    </citation>
    <scope>NUCLEOTIDE SEQUENCE [LARGE SCALE GENOMIC DNA]</scope>
    <source>
        <strain evidence="5 6">Ellin345</strain>
    </source>
</reference>
<dbReference type="Gene3D" id="1.10.10.10">
    <property type="entry name" value="Winged helix-like DNA-binding domain superfamily/Winged helix DNA-binding domain"/>
    <property type="match status" value="1"/>
</dbReference>
<dbReference type="AlphaFoldDB" id="Q1ITY6"/>
<dbReference type="PANTHER" id="PTHR30363:SF44">
    <property type="entry name" value="AGA OPERON TRANSCRIPTIONAL REPRESSOR-RELATED"/>
    <property type="match status" value="1"/>
</dbReference>
<dbReference type="SUPFAM" id="SSF46785">
    <property type="entry name" value="Winged helix' DNA-binding domain"/>
    <property type="match status" value="1"/>
</dbReference>
<dbReference type="Proteomes" id="UP000002432">
    <property type="component" value="Chromosome"/>
</dbReference>
<dbReference type="Gene3D" id="3.40.50.1360">
    <property type="match status" value="1"/>
</dbReference>
<dbReference type="Pfam" id="PF00455">
    <property type="entry name" value="DeoRC"/>
    <property type="match status" value="1"/>
</dbReference>
<dbReference type="eggNOG" id="COG1349">
    <property type="taxonomic scope" value="Bacteria"/>
</dbReference>
<dbReference type="InterPro" id="IPR018356">
    <property type="entry name" value="Tscrpt_reg_HTH_DeoR_CS"/>
</dbReference>
<dbReference type="STRING" id="204669.Acid345_0659"/>
<dbReference type="InterPro" id="IPR050313">
    <property type="entry name" value="Carb_Metab_HTH_regulators"/>
</dbReference>
<organism evidence="5 6">
    <name type="scientific">Koribacter versatilis (strain Ellin345)</name>
    <dbReference type="NCBI Taxonomy" id="204669"/>
    <lineage>
        <taxon>Bacteria</taxon>
        <taxon>Pseudomonadati</taxon>
        <taxon>Acidobacteriota</taxon>
        <taxon>Terriglobia</taxon>
        <taxon>Terriglobales</taxon>
        <taxon>Candidatus Korobacteraceae</taxon>
        <taxon>Candidatus Korobacter</taxon>
    </lineage>
</organism>
<dbReference type="HOGENOM" id="CLU_060699_3_1_0"/>
<dbReference type="KEGG" id="aba:Acid345_0659"/>
<dbReference type="NCBIfam" id="NF040755">
    <property type="entry name" value="AgaR"/>
    <property type="match status" value="1"/>
</dbReference>
<dbReference type="GO" id="GO:0003677">
    <property type="term" value="F:DNA binding"/>
    <property type="evidence" value="ECO:0007669"/>
    <property type="project" value="UniProtKB-KW"/>
</dbReference>
<keyword evidence="1" id="KW-0805">Transcription regulation</keyword>
<proteinExistence type="predicted"/>
<keyword evidence="6" id="KW-1185">Reference proteome</keyword>
<dbReference type="EnsemblBacteria" id="ABF39664">
    <property type="protein sequence ID" value="ABF39664"/>
    <property type="gene ID" value="Acid345_0659"/>
</dbReference>
<dbReference type="InterPro" id="IPR001034">
    <property type="entry name" value="DeoR_HTH"/>
</dbReference>
<dbReference type="GO" id="GO:0003700">
    <property type="term" value="F:DNA-binding transcription factor activity"/>
    <property type="evidence" value="ECO:0007669"/>
    <property type="project" value="InterPro"/>
</dbReference>
<dbReference type="Pfam" id="PF08220">
    <property type="entry name" value="HTH_DeoR"/>
    <property type="match status" value="1"/>
</dbReference>
<dbReference type="RefSeq" id="WP_011521466.1">
    <property type="nucleotide sequence ID" value="NC_008009.1"/>
</dbReference>
<dbReference type="InterPro" id="IPR047779">
    <property type="entry name" value="AgaR-like"/>
</dbReference>
<dbReference type="EMBL" id="CP000360">
    <property type="protein sequence ID" value="ABF39664.1"/>
    <property type="molecule type" value="Genomic_DNA"/>
</dbReference>
<gene>
    <name evidence="5" type="ordered locus">Acid345_0659</name>
</gene>
<accession>Q1ITY6</accession>
<dbReference type="SMART" id="SM00420">
    <property type="entry name" value="HTH_DEOR"/>
    <property type="match status" value="1"/>
</dbReference>
<keyword evidence="2" id="KW-0238">DNA-binding</keyword>
<evidence type="ECO:0000259" key="4">
    <source>
        <dbReference type="PROSITE" id="PS51000"/>
    </source>
</evidence>
<dbReference type="PROSITE" id="PS51000">
    <property type="entry name" value="HTH_DEOR_2"/>
    <property type="match status" value="1"/>
</dbReference>
<name>Q1ITY6_KORVE</name>
<evidence type="ECO:0000313" key="6">
    <source>
        <dbReference type="Proteomes" id="UP000002432"/>
    </source>
</evidence>
<dbReference type="PANTHER" id="PTHR30363">
    <property type="entry name" value="HTH-TYPE TRANSCRIPTIONAL REGULATOR SRLR-RELATED"/>
    <property type="match status" value="1"/>
</dbReference>
<dbReference type="InterPro" id="IPR036390">
    <property type="entry name" value="WH_DNA-bd_sf"/>
</dbReference>
<dbReference type="InterPro" id="IPR037171">
    <property type="entry name" value="NagB/RpiA_transferase-like"/>
</dbReference>
<sequence>MMAATRDALRVAYSRQDIEPMANADSAQQGNGADSLMSEERRMQILQIVRERGRVRVHELSERFSTSAVTIRNDLNELHRRGLLLRSRGGAVHYETANFESSLTERLQTRASEKRRIGAAAAAMVNDGETIILDSGTTTQEIARHLKGKKGLQVITNGVNVAMELLGVQGIQLVIVGGILRADSVSVVGGFAENMLQHLAADRLFLGAAACDPEFGPSTPNLEESLVNQAMVKIAREVVLVVDSTKFTKRSMSRITAFSGIHKVITDRGIAPEIEERLKTSGCEVVLV</sequence>
<protein>
    <submittedName>
        <fullName evidence="5">Transcriptional regulator, DeoR family</fullName>
    </submittedName>
</protein>
<dbReference type="SUPFAM" id="SSF100950">
    <property type="entry name" value="NagB/RpiA/CoA transferase-like"/>
    <property type="match status" value="1"/>
</dbReference>
<evidence type="ECO:0000313" key="5">
    <source>
        <dbReference type="EMBL" id="ABF39664.1"/>
    </source>
</evidence>
<evidence type="ECO:0000256" key="2">
    <source>
        <dbReference type="ARBA" id="ARBA00023125"/>
    </source>
</evidence>
<dbReference type="SMART" id="SM01134">
    <property type="entry name" value="DeoRC"/>
    <property type="match status" value="1"/>
</dbReference>